<organism evidence="1 2">
    <name type="scientific">Mycobacterium shimoidei</name>
    <dbReference type="NCBI Taxonomy" id="29313"/>
    <lineage>
        <taxon>Bacteria</taxon>
        <taxon>Bacillati</taxon>
        <taxon>Actinomycetota</taxon>
        <taxon>Actinomycetes</taxon>
        <taxon>Mycobacteriales</taxon>
        <taxon>Mycobacteriaceae</taxon>
        <taxon>Mycobacterium</taxon>
    </lineage>
</organism>
<dbReference type="Proteomes" id="UP000252015">
    <property type="component" value="Unassembled WGS sequence"/>
</dbReference>
<accession>A0A375YXL2</accession>
<protein>
    <submittedName>
        <fullName evidence="1">Uncharacterized protein</fullName>
    </submittedName>
</protein>
<sequence length="86" mass="9680">MDDTGAEIPDFPEFSEIRKLDLPEEAVVSRQLRDDLAGLQEWAGKNPLKHIFGLTIGVGTLCAKSIFEIEKQIIEVRREVRRLSGS</sequence>
<proteinExistence type="predicted"/>
<reference evidence="1 2" key="1">
    <citation type="submission" date="2018-05" db="EMBL/GenBank/DDBJ databases">
        <authorList>
            <consortium name="IHU Genomes"/>
        </authorList>
    </citation>
    <scope>NUCLEOTIDE SEQUENCE [LARGE SCALE GENOMIC DNA]</scope>
    <source>
        <strain evidence="1 2">P7336</strain>
    </source>
</reference>
<name>A0A375YXL2_MYCSH</name>
<evidence type="ECO:0000313" key="1">
    <source>
        <dbReference type="EMBL" id="SRX93606.1"/>
    </source>
</evidence>
<keyword evidence="2" id="KW-1185">Reference proteome</keyword>
<evidence type="ECO:0000313" key="2">
    <source>
        <dbReference type="Proteomes" id="UP000252015"/>
    </source>
</evidence>
<dbReference type="EMBL" id="UEGW01000001">
    <property type="protein sequence ID" value="SRX93606.1"/>
    <property type="molecule type" value="Genomic_DNA"/>
</dbReference>
<dbReference type="AlphaFoldDB" id="A0A375YXL2"/>
<dbReference type="RefSeq" id="WP_142706780.1">
    <property type="nucleotide sequence ID" value="NZ_UEGW01000001.1"/>
</dbReference>
<gene>
    <name evidence="1" type="ORF">MSP7336_01845</name>
</gene>